<dbReference type="PANTHER" id="PTHR30441:SF8">
    <property type="entry name" value="DUF748 DOMAIN-CONTAINING PROTEIN"/>
    <property type="match status" value="1"/>
</dbReference>
<organism evidence="2 3">
    <name type="scientific">Geomesophilobacter sediminis</name>
    <dbReference type="NCBI Taxonomy" id="2798584"/>
    <lineage>
        <taxon>Bacteria</taxon>
        <taxon>Pseudomonadati</taxon>
        <taxon>Thermodesulfobacteriota</taxon>
        <taxon>Desulfuromonadia</taxon>
        <taxon>Geobacterales</taxon>
        <taxon>Geobacteraceae</taxon>
        <taxon>Geomesophilobacter</taxon>
    </lineage>
</organism>
<feature type="region of interest" description="Disordered" evidence="1">
    <location>
        <begin position="335"/>
        <end position="358"/>
    </location>
</feature>
<keyword evidence="3" id="KW-1185">Reference proteome</keyword>
<evidence type="ECO:0000313" key="3">
    <source>
        <dbReference type="Proteomes" id="UP000636888"/>
    </source>
</evidence>
<dbReference type="InterPro" id="IPR036737">
    <property type="entry name" value="OmpA-like_sf"/>
</dbReference>
<dbReference type="GO" id="GO:0005886">
    <property type="term" value="C:plasma membrane"/>
    <property type="evidence" value="ECO:0007669"/>
    <property type="project" value="TreeGrafter"/>
</dbReference>
<dbReference type="PANTHER" id="PTHR30441">
    <property type="entry name" value="DUF748 DOMAIN-CONTAINING PROTEIN"/>
    <property type="match status" value="1"/>
</dbReference>
<protein>
    <submittedName>
        <fullName evidence="2">DUF748 domain-containing protein</fullName>
    </submittedName>
</protein>
<dbReference type="Proteomes" id="UP000636888">
    <property type="component" value="Unassembled WGS sequence"/>
</dbReference>
<reference evidence="2" key="1">
    <citation type="submission" date="2020-12" db="EMBL/GenBank/DDBJ databases">
        <title>Geomonas sp. Red875, isolated from river sediment.</title>
        <authorList>
            <person name="Xu Z."/>
            <person name="Zhang Z."/>
            <person name="Masuda Y."/>
            <person name="Itoh H."/>
            <person name="Senoo K."/>
        </authorList>
    </citation>
    <scope>NUCLEOTIDE SEQUENCE</scope>
    <source>
        <strain evidence="2">Red875</strain>
    </source>
</reference>
<feature type="region of interest" description="Disordered" evidence="1">
    <location>
        <begin position="778"/>
        <end position="810"/>
    </location>
</feature>
<sequence length="1222" mass="133283">MSRMKKVAIGCTIFLVVLVLFVMFVLPPLVKSKAVEAIKESTGRNSQIGSISINPFTLTATIENFQLLEASRPPLFSVSRIRASVSPSSIFRKALIVDEVSVDKPAFNFSRYAANKYSFSDIIELQKKLPKKKEEKKEKFLFSINNITLHGGSVDFDDAAVSRKHTIRDLEIGVPFVSNIPYRVEKYVQPKISAVVNGTPFNFGGQLKPFSKSLETSVHLSFNRLSLPRYLAYSPVPPPVNVPSGNLSLDTELSYRVSSRDVPDLALRGTFRLDDVAINLKDGRPLLKAPLAEVKATKLEVLANRFDIASIRLDGIEVFASRDRQGRWMFEQLRTAEAKKEKEPEKEKDKDKEKKKEAHPLWMHIGSAELANGAFHFADALPQGGFASTVSNINIGLKNFGTDPKSLADYQISLLLNKETGVDSAGRLSVAPASLNGKAGIKNFNLRQTWPYLAAYLTNPVEGKLDLSSDISYSKEKGFVSTHGQAALRKLSLKYGAGEGMKLGELLVKDAGYDQNANRLTIADVGLANGATSLSLEPGGVSILSLLKKEKPAASAGAGRKPHPKPEKKEAHGKKGAPFSYKVGTVHARALNFSFTDKTREEHPQFTLNDTGFNLTNIQGPRFAPIGLRFKTRLGNRGPIAANGQLVPQPFSYSGTVALKSIALRQFEDYLPDNLNVILAGGDLDVALKTDLALKDGKIAGTFAGSAGVRSFHILDSVDEQDLLKWESLEVEDVRGTLAPFSLAVREVSLSNVYSKIVVRPDGTLNLQNLVEPPEAPAAAAASAKQPGAAAPPAPAKPAQPPVAVAKSVPPASPAASQAAAQKRVSIGTVVVQGGTLAFSDLHLSKPFNTTFYNLGGRVSGLSSESSTVADVDLRGNLENRSPLQITGKINPLRGDLFVDLKMSFRDIEMPAATPYSGTYLGYTIDQGKLFLDLKYLIEKNKLTSENKVFLDQFTFGQKVESKKATSLPVRLAVALLKDRNGEIHLDLPVTGRTDDPQFKVWGVVWQVLKNLVVKAATSPFSLLSSMVGKDQDLRTVAFDPGSSRLSAAESDKLKALGKALTERPGIVLEVGGYVNKEKDAEGYRHEQLQKKLRTEKFLQMVKKNKETAGISADNLEISKEEYPDLLRAVYVKEKFPKPRTILGTVKDLPVEEMTKLIYANMIVGDHELHALAHDRCATVISYLAKEAKVPQERMFEKSGDIYTAPKEGGPRGRVEFVVSAK</sequence>
<proteinExistence type="predicted"/>
<dbReference type="InterPro" id="IPR008023">
    <property type="entry name" value="DUF748"/>
</dbReference>
<dbReference type="EMBL" id="JAEMHM010000002">
    <property type="protein sequence ID" value="MBJ6723500.1"/>
    <property type="molecule type" value="Genomic_DNA"/>
</dbReference>
<dbReference type="InterPro" id="IPR052894">
    <property type="entry name" value="AsmA-related"/>
</dbReference>
<feature type="compositionally biased region" description="Pro residues" evidence="1">
    <location>
        <begin position="790"/>
        <end position="801"/>
    </location>
</feature>
<accession>A0A8J7JK23</accession>
<gene>
    <name evidence="2" type="ORF">JFN93_02150</name>
</gene>
<evidence type="ECO:0000313" key="2">
    <source>
        <dbReference type="EMBL" id="MBJ6723500.1"/>
    </source>
</evidence>
<evidence type="ECO:0000256" key="1">
    <source>
        <dbReference type="SAM" id="MobiDB-lite"/>
    </source>
</evidence>
<feature type="region of interest" description="Disordered" evidence="1">
    <location>
        <begin position="553"/>
        <end position="577"/>
    </location>
</feature>
<dbReference type="GO" id="GO:0090313">
    <property type="term" value="P:regulation of protein targeting to membrane"/>
    <property type="evidence" value="ECO:0007669"/>
    <property type="project" value="TreeGrafter"/>
</dbReference>
<feature type="compositionally biased region" description="Low complexity" evidence="1">
    <location>
        <begin position="778"/>
        <end position="789"/>
    </location>
</feature>
<dbReference type="AlphaFoldDB" id="A0A8J7JK23"/>
<dbReference type="Pfam" id="PF05359">
    <property type="entry name" value="DUF748"/>
    <property type="match status" value="2"/>
</dbReference>
<comment type="caution">
    <text evidence="2">The sequence shown here is derived from an EMBL/GenBank/DDBJ whole genome shotgun (WGS) entry which is preliminary data.</text>
</comment>
<dbReference type="Gene3D" id="3.30.1330.60">
    <property type="entry name" value="OmpA-like domain"/>
    <property type="match status" value="1"/>
</dbReference>
<name>A0A8J7JK23_9BACT</name>